<dbReference type="Pfam" id="PF12276">
    <property type="entry name" value="DUF3617"/>
    <property type="match status" value="1"/>
</dbReference>
<feature type="chain" id="PRO_5017258622" evidence="1">
    <location>
        <begin position="26"/>
        <end position="187"/>
    </location>
</feature>
<sequence length="187" mass="20362">MHRPLRFWPAALLCAGCTLAAPAMAQSVKPGLWEISTHIQHSDKATQDAMAQMQAQMASMPPAQRTQMQAMLARQGVSMDGQSGMRVKSCVTPEEASRLEVPLQKGNCKTTPANRSGNTVAYSYQCTDPVVQGEATVTFSSPTAYTMHNESTVTENGRPRKTTMDAEGRWLQDDCTGAMNAAPRKKR</sequence>
<dbReference type="OrthoDB" id="8536404at2"/>
<evidence type="ECO:0000313" key="2">
    <source>
        <dbReference type="EMBL" id="RID97374.1"/>
    </source>
</evidence>
<gene>
    <name evidence="2" type="ORF">D3F03_13960</name>
</gene>
<accession>A0A398C5A3</accession>
<dbReference type="Proteomes" id="UP000266302">
    <property type="component" value="Unassembled WGS sequence"/>
</dbReference>
<protein>
    <submittedName>
        <fullName evidence="2">DUF3617 domain-containing protein</fullName>
    </submittedName>
</protein>
<organism evidence="2 3">
    <name type="scientific">Simplicispira hankyongi</name>
    <dbReference type="NCBI Taxonomy" id="2315688"/>
    <lineage>
        <taxon>Bacteria</taxon>
        <taxon>Pseudomonadati</taxon>
        <taxon>Pseudomonadota</taxon>
        <taxon>Betaproteobacteria</taxon>
        <taxon>Burkholderiales</taxon>
        <taxon>Comamonadaceae</taxon>
        <taxon>Simplicispira</taxon>
    </lineage>
</organism>
<dbReference type="AlphaFoldDB" id="A0A398C5A3"/>
<keyword evidence="1" id="KW-0732">Signal</keyword>
<reference evidence="2 3" key="1">
    <citation type="submission" date="2018-09" db="EMBL/GenBank/DDBJ databases">
        <title>Draft genome of Simplicispira sp. NY-02.</title>
        <authorList>
            <person name="Im W.T."/>
        </authorList>
    </citation>
    <scope>NUCLEOTIDE SEQUENCE [LARGE SCALE GENOMIC DNA]</scope>
    <source>
        <strain evidence="2 3">NY-02</strain>
    </source>
</reference>
<dbReference type="RefSeq" id="WP_119110042.1">
    <property type="nucleotide sequence ID" value="NZ_QXJC01000007.1"/>
</dbReference>
<keyword evidence="3" id="KW-1185">Reference proteome</keyword>
<comment type="caution">
    <text evidence="2">The sequence shown here is derived from an EMBL/GenBank/DDBJ whole genome shotgun (WGS) entry which is preliminary data.</text>
</comment>
<dbReference type="InterPro" id="IPR022061">
    <property type="entry name" value="DUF3617"/>
</dbReference>
<evidence type="ECO:0000313" key="3">
    <source>
        <dbReference type="Proteomes" id="UP000266302"/>
    </source>
</evidence>
<feature type="signal peptide" evidence="1">
    <location>
        <begin position="1"/>
        <end position="25"/>
    </location>
</feature>
<evidence type="ECO:0000256" key="1">
    <source>
        <dbReference type="SAM" id="SignalP"/>
    </source>
</evidence>
<proteinExistence type="predicted"/>
<name>A0A398C5A3_9BURK</name>
<dbReference type="EMBL" id="QXJC01000007">
    <property type="protein sequence ID" value="RID97374.1"/>
    <property type="molecule type" value="Genomic_DNA"/>
</dbReference>